<comment type="caution">
    <text evidence="2">The sequence shown here is derived from an EMBL/GenBank/DDBJ whole genome shotgun (WGS) entry which is preliminary data.</text>
</comment>
<name>A0ABQ2JKX5_9SPHN</name>
<dbReference type="InterPro" id="IPR036237">
    <property type="entry name" value="Xyl_isomerase-like_sf"/>
</dbReference>
<dbReference type="SUPFAM" id="SSF51658">
    <property type="entry name" value="Xylose isomerase-like"/>
    <property type="match status" value="1"/>
</dbReference>
<dbReference type="InterPro" id="IPR013022">
    <property type="entry name" value="Xyl_isomerase-like_TIM-brl"/>
</dbReference>
<evidence type="ECO:0000313" key="3">
    <source>
        <dbReference type="Proteomes" id="UP000605099"/>
    </source>
</evidence>
<dbReference type="RefSeq" id="WP_188819063.1">
    <property type="nucleotide sequence ID" value="NZ_BMLK01000006.1"/>
</dbReference>
<evidence type="ECO:0000313" key="2">
    <source>
        <dbReference type="EMBL" id="GGN47212.1"/>
    </source>
</evidence>
<dbReference type="EMBL" id="BMLK01000006">
    <property type="protein sequence ID" value="GGN47212.1"/>
    <property type="molecule type" value="Genomic_DNA"/>
</dbReference>
<dbReference type="PANTHER" id="PTHR12110:SF52">
    <property type="entry name" value="XYLOSE ISOMERASE"/>
    <property type="match status" value="1"/>
</dbReference>
<protein>
    <recommendedName>
        <fullName evidence="1">Xylose isomerase-like TIM barrel domain-containing protein</fullName>
    </recommendedName>
</protein>
<keyword evidence="3" id="KW-1185">Reference proteome</keyword>
<evidence type="ECO:0000259" key="1">
    <source>
        <dbReference type="Pfam" id="PF01261"/>
    </source>
</evidence>
<feature type="domain" description="Xylose isomerase-like TIM barrel" evidence="1">
    <location>
        <begin position="53"/>
        <end position="263"/>
    </location>
</feature>
<reference evidence="3" key="1">
    <citation type="journal article" date="2019" name="Int. J. Syst. Evol. Microbiol.">
        <title>The Global Catalogue of Microorganisms (GCM) 10K type strain sequencing project: providing services to taxonomists for standard genome sequencing and annotation.</title>
        <authorList>
            <consortium name="The Broad Institute Genomics Platform"/>
            <consortium name="The Broad Institute Genome Sequencing Center for Infectious Disease"/>
            <person name="Wu L."/>
            <person name="Ma J."/>
        </authorList>
    </citation>
    <scope>NUCLEOTIDE SEQUENCE [LARGE SCALE GENOMIC DNA]</scope>
    <source>
        <strain evidence="3">CGMCC 1.6784</strain>
    </source>
</reference>
<organism evidence="2 3">
    <name type="scientific">Novosphingobium indicum</name>
    <dbReference type="NCBI Taxonomy" id="462949"/>
    <lineage>
        <taxon>Bacteria</taxon>
        <taxon>Pseudomonadati</taxon>
        <taxon>Pseudomonadota</taxon>
        <taxon>Alphaproteobacteria</taxon>
        <taxon>Sphingomonadales</taxon>
        <taxon>Sphingomonadaceae</taxon>
        <taxon>Novosphingobium</taxon>
    </lineage>
</organism>
<gene>
    <name evidence="2" type="ORF">GCM10011349_15180</name>
</gene>
<dbReference type="Gene3D" id="3.20.20.150">
    <property type="entry name" value="Divalent-metal-dependent TIM barrel enzymes"/>
    <property type="match status" value="1"/>
</dbReference>
<accession>A0ABQ2JKX5</accession>
<dbReference type="InterPro" id="IPR050312">
    <property type="entry name" value="IolE/XylAMocC-like"/>
</dbReference>
<proteinExistence type="predicted"/>
<sequence>MTSAAVHPRISVSVVSAMRWPVARTLDFLSGLGVGAISLTTARLGDPPDEVIDLVGGSGMKVASVGTGGASLIDDAQTTLGHLRPLIDAAVALNCPSAFTVSRPAPERMPTDEAFDRLVAMMGLANGYAIQSGVRLGVEHNSIANRELGFVSSLAAACELGVRADLGVVVELQNCWHERDLPRLFREHHERFLIVNVSDFKVGEDLKFNRRVPGDGSIPLEWLIGELLDAGYCGYFDIEFLGPAIEAEGYETAIARSVEWLAERLTRWGV</sequence>
<dbReference type="Pfam" id="PF01261">
    <property type="entry name" value="AP_endonuc_2"/>
    <property type="match status" value="1"/>
</dbReference>
<dbReference type="PANTHER" id="PTHR12110">
    <property type="entry name" value="HYDROXYPYRUVATE ISOMERASE"/>
    <property type="match status" value="1"/>
</dbReference>
<dbReference type="Proteomes" id="UP000605099">
    <property type="component" value="Unassembled WGS sequence"/>
</dbReference>